<accession>A0A8A4THJ6</accession>
<gene>
    <name evidence="2" type="ORF">J3U87_21800</name>
</gene>
<feature type="coiled-coil region" evidence="1">
    <location>
        <begin position="147"/>
        <end position="309"/>
    </location>
</feature>
<reference evidence="2" key="1">
    <citation type="submission" date="2021-03" db="EMBL/GenBank/DDBJ databases">
        <title>Acanthopleuribacteraceae sp. M133.</title>
        <authorList>
            <person name="Wang G."/>
        </authorList>
    </citation>
    <scope>NUCLEOTIDE SEQUENCE</scope>
    <source>
        <strain evidence="2">M133</strain>
    </source>
</reference>
<dbReference type="EMBL" id="CP071793">
    <property type="protein sequence ID" value="QTD48228.1"/>
    <property type="molecule type" value="Genomic_DNA"/>
</dbReference>
<evidence type="ECO:0000313" key="2">
    <source>
        <dbReference type="EMBL" id="QTD48228.1"/>
    </source>
</evidence>
<keyword evidence="3" id="KW-1185">Reference proteome</keyword>
<keyword evidence="1" id="KW-0175">Coiled coil</keyword>
<organism evidence="2 3">
    <name type="scientific">Sulfidibacter corallicola</name>
    <dbReference type="NCBI Taxonomy" id="2818388"/>
    <lineage>
        <taxon>Bacteria</taxon>
        <taxon>Pseudomonadati</taxon>
        <taxon>Acidobacteriota</taxon>
        <taxon>Holophagae</taxon>
        <taxon>Acanthopleuribacterales</taxon>
        <taxon>Acanthopleuribacteraceae</taxon>
        <taxon>Sulfidibacter</taxon>
    </lineage>
</organism>
<dbReference type="AlphaFoldDB" id="A0A8A4THJ6"/>
<evidence type="ECO:0000256" key="1">
    <source>
        <dbReference type="SAM" id="Coils"/>
    </source>
</evidence>
<dbReference type="RefSeq" id="WP_237377886.1">
    <property type="nucleotide sequence ID" value="NZ_CP071793.1"/>
</dbReference>
<name>A0A8A4THJ6_SULCO</name>
<evidence type="ECO:0000313" key="3">
    <source>
        <dbReference type="Proteomes" id="UP000663929"/>
    </source>
</evidence>
<proteinExistence type="predicted"/>
<dbReference type="Proteomes" id="UP000663929">
    <property type="component" value="Chromosome"/>
</dbReference>
<sequence length="316" mass="37309">MDLSHITAKLASELKLDGCFLFSGAGDQWSGSQASPSLRTFLGKLFKSRPEEYFSEIRFFKFRDEQRREAQQYLALVPVKIKGTSCRYLGLVYSQPERLQELLKYRIMPMYLRTWIHQIAVEERLREDRHRESETLLQALDERRAYADQLESKLHALRHELEHIREAEVGLDQKVNQLSDLLAQQNQEYQSLSEAYLDLFRNFESIQNEYIATCVDFEQTIFNLEEENDELVREVASRTNLRVGQIRKQREDHRKMKEALETAEAEATKYRAQFQALKESYGAMTPEKVEGMREVMGQLERKLEHYRKRCLQLELG</sequence>
<protein>
    <submittedName>
        <fullName evidence="2">Uncharacterized protein</fullName>
    </submittedName>
</protein>
<dbReference type="KEGG" id="scor:J3U87_21800"/>